<evidence type="ECO:0000313" key="2">
    <source>
        <dbReference type="Proteomes" id="UP000706172"/>
    </source>
</evidence>
<dbReference type="EMBL" id="JACCQK010000273">
    <property type="protein sequence ID" value="MBG0779308.1"/>
    <property type="molecule type" value="Genomic_DNA"/>
</dbReference>
<organism evidence="1 2">
    <name type="scientific">Desulfotignum balticum</name>
    <dbReference type="NCBI Taxonomy" id="115781"/>
    <lineage>
        <taxon>Bacteria</taxon>
        <taxon>Pseudomonadati</taxon>
        <taxon>Thermodesulfobacteriota</taxon>
        <taxon>Desulfobacteria</taxon>
        <taxon>Desulfobacterales</taxon>
        <taxon>Desulfobacteraceae</taxon>
        <taxon>Desulfotignum</taxon>
    </lineage>
</organism>
<protein>
    <submittedName>
        <fullName evidence="1">Uncharacterized protein</fullName>
    </submittedName>
</protein>
<gene>
    <name evidence="1" type="ORF">H0S81_05215</name>
</gene>
<sequence length="188" mass="21655">MSNFFCLETMETQIDRFFNPSELETVSKAAVISEDLVNSYYKLSSGQWLKNRYDIRTARDLASHERVNGPFAQVVKYEGQKADVPLGSSRFSLYTVCLQDPAILGTVTVQPSIRLLPFLVYVLVHELVHVVRFLQFHHRYEHTSEASVTLAEERRVHCLTYGILAPVALEGLKQVFDFFEQWRNDHGQ</sequence>
<accession>A0A931CZF7</accession>
<reference evidence="1" key="1">
    <citation type="submission" date="2020-07" db="EMBL/GenBank/DDBJ databases">
        <title>Severe corrosion of carbon steel in oil field produced water can be linked to methanogenic archaea containing a special type of NiFe hydrogenase.</title>
        <authorList>
            <person name="Lahme S."/>
            <person name="Mand J."/>
            <person name="Longwell J."/>
            <person name="Smith R."/>
            <person name="Enning D."/>
        </authorList>
    </citation>
    <scope>NUCLEOTIDE SEQUENCE</scope>
    <source>
        <strain evidence="1">MIC098Bin6</strain>
    </source>
</reference>
<dbReference type="Proteomes" id="UP000706172">
    <property type="component" value="Unassembled WGS sequence"/>
</dbReference>
<proteinExistence type="predicted"/>
<dbReference type="AlphaFoldDB" id="A0A931CZF7"/>
<evidence type="ECO:0000313" key="1">
    <source>
        <dbReference type="EMBL" id="MBG0779308.1"/>
    </source>
</evidence>
<name>A0A931CZF7_9BACT</name>
<comment type="caution">
    <text evidence="1">The sequence shown here is derived from an EMBL/GenBank/DDBJ whole genome shotgun (WGS) entry which is preliminary data.</text>
</comment>